<dbReference type="InterPro" id="IPR036390">
    <property type="entry name" value="WH_DNA-bd_sf"/>
</dbReference>
<dbReference type="EMBL" id="JBHSZQ010000004">
    <property type="protein sequence ID" value="MFC7125330.1"/>
    <property type="molecule type" value="Genomic_DNA"/>
</dbReference>
<dbReference type="Proteomes" id="UP001596414">
    <property type="component" value="Unassembled WGS sequence"/>
</dbReference>
<evidence type="ECO:0000313" key="3">
    <source>
        <dbReference type="Proteomes" id="UP001596414"/>
    </source>
</evidence>
<sequence>MSGAGIEEKRDMITRRAEFIEVLDENGPSQPRDTVDELDHSRLTVRRSLRELRENGLVEKRNEGYAATMTGVMAVDEYRRHEERSRAIFTSKTLLGSLPGPECLPPAALTGAQTHLTDESAPFRPLEQVTERVRNAENIRARRMH</sequence>
<dbReference type="InterPro" id="IPR057527">
    <property type="entry name" value="HVO_A0261-like_N"/>
</dbReference>
<dbReference type="InterPro" id="IPR036388">
    <property type="entry name" value="WH-like_DNA-bd_sf"/>
</dbReference>
<dbReference type="Pfam" id="PF25213">
    <property type="entry name" value="HVO_A0261_N"/>
    <property type="match status" value="1"/>
</dbReference>
<evidence type="ECO:0000259" key="1">
    <source>
        <dbReference type="Pfam" id="PF25213"/>
    </source>
</evidence>
<feature type="domain" description="HVO-A0261-like N-terminal" evidence="1">
    <location>
        <begin position="13"/>
        <end position="84"/>
    </location>
</feature>
<reference evidence="2 3" key="1">
    <citation type="journal article" date="2014" name="Int. J. Syst. Evol. Microbiol.">
        <title>Complete genome sequence of Corynebacterium casei LMG S-19264T (=DSM 44701T), isolated from a smear-ripened cheese.</title>
        <authorList>
            <consortium name="US DOE Joint Genome Institute (JGI-PGF)"/>
            <person name="Walter F."/>
            <person name="Albersmeier A."/>
            <person name="Kalinowski J."/>
            <person name="Ruckert C."/>
        </authorList>
    </citation>
    <scope>NUCLEOTIDE SEQUENCE [LARGE SCALE GENOMIC DNA]</scope>
    <source>
        <strain evidence="2 3">CGMCC 4.7215</strain>
    </source>
</reference>
<proteinExistence type="predicted"/>
<dbReference type="RefSeq" id="WP_267636324.1">
    <property type="nucleotide sequence ID" value="NZ_JAODIY010000004.1"/>
</dbReference>
<evidence type="ECO:0000313" key="2">
    <source>
        <dbReference type="EMBL" id="MFC7125330.1"/>
    </source>
</evidence>
<dbReference type="AlphaFoldDB" id="A0ABD5X2K5"/>
<comment type="caution">
    <text evidence="2">The sequence shown here is derived from an EMBL/GenBank/DDBJ whole genome shotgun (WGS) entry which is preliminary data.</text>
</comment>
<dbReference type="SUPFAM" id="SSF46785">
    <property type="entry name" value="Winged helix' DNA-binding domain"/>
    <property type="match status" value="1"/>
</dbReference>
<name>A0ABD5X2K5_9EURY</name>
<dbReference type="Gene3D" id="1.10.10.10">
    <property type="entry name" value="Winged helix-like DNA-binding domain superfamily/Winged helix DNA-binding domain"/>
    <property type="match status" value="1"/>
</dbReference>
<gene>
    <name evidence="2" type="ORF">ACFQJ7_04660</name>
</gene>
<organism evidence="2 3">
    <name type="scientific">Halovenus rubra</name>
    <dbReference type="NCBI Taxonomy" id="869890"/>
    <lineage>
        <taxon>Archaea</taxon>
        <taxon>Methanobacteriati</taxon>
        <taxon>Methanobacteriota</taxon>
        <taxon>Stenosarchaea group</taxon>
        <taxon>Halobacteria</taxon>
        <taxon>Halobacteriales</taxon>
        <taxon>Haloarculaceae</taxon>
        <taxon>Halovenus</taxon>
    </lineage>
</organism>
<protein>
    <submittedName>
        <fullName evidence="2">DeoR family transcriptional regulator</fullName>
    </submittedName>
</protein>
<accession>A0ABD5X2K5</accession>